<accession>A0A5B8L3S5</accession>
<proteinExistence type="predicted"/>
<dbReference type="Pfam" id="PF19600">
    <property type="entry name" value="DUF6105"/>
    <property type="match status" value="1"/>
</dbReference>
<keyword evidence="1" id="KW-1133">Transmembrane helix</keyword>
<sequence length="103" mass="12021">MRYILVFWALPMGFFWSWFLLAYNDISFGMLFLSRELYDRVFMVYGHITGIAPDALPALIARACIVDTFLIFGIFAFRRRRDIAAWIAVQRQRYSGEAATPRA</sequence>
<organism evidence="2 3">
    <name type="scientific">Nitratireductor mangrovi</name>
    <dbReference type="NCBI Taxonomy" id="2599600"/>
    <lineage>
        <taxon>Bacteria</taxon>
        <taxon>Pseudomonadati</taxon>
        <taxon>Pseudomonadota</taxon>
        <taxon>Alphaproteobacteria</taxon>
        <taxon>Hyphomicrobiales</taxon>
        <taxon>Phyllobacteriaceae</taxon>
        <taxon>Nitratireductor</taxon>
    </lineage>
</organism>
<dbReference type="InterPro" id="IPR046087">
    <property type="entry name" value="DUF6105"/>
</dbReference>
<dbReference type="EMBL" id="CP042301">
    <property type="protein sequence ID" value="QDZ02503.1"/>
    <property type="molecule type" value="Genomic_DNA"/>
</dbReference>
<keyword evidence="1" id="KW-0472">Membrane</keyword>
<dbReference type="Proteomes" id="UP000321389">
    <property type="component" value="Chromosome"/>
</dbReference>
<keyword evidence="1" id="KW-0812">Transmembrane</keyword>
<dbReference type="OrthoDB" id="7906687at2"/>
<dbReference type="AlphaFoldDB" id="A0A5B8L3S5"/>
<dbReference type="RefSeq" id="WP_146301140.1">
    <property type="nucleotide sequence ID" value="NZ_CP042301.2"/>
</dbReference>
<name>A0A5B8L3S5_9HYPH</name>
<evidence type="ECO:0000256" key="1">
    <source>
        <dbReference type="SAM" id="Phobius"/>
    </source>
</evidence>
<evidence type="ECO:0000313" key="3">
    <source>
        <dbReference type="Proteomes" id="UP000321389"/>
    </source>
</evidence>
<reference evidence="2" key="1">
    <citation type="submission" date="2020-04" db="EMBL/GenBank/DDBJ databases">
        <title>Nitratireductor sp. nov. isolated from mangrove soil.</title>
        <authorList>
            <person name="Ye Y."/>
        </authorList>
    </citation>
    <scope>NUCLEOTIDE SEQUENCE</scope>
    <source>
        <strain evidence="2">SY7</strain>
    </source>
</reference>
<protein>
    <submittedName>
        <fullName evidence="2">Uncharacterized protein</fullName>
    </submittedName>
</protein>
<dbReference type="KEGG" id="niy:FQ775_20180"/>
<feature type="transmembrane region" description="Helical" evidence="1">
    <location>
        <begin position="59"/>
        <end position="77"/>
    </location>
</feature>
<gene>
    <name evidence="2" type="ORF">FQ775_20180</name>
</gene>
<evidence type="ECO:0000313" key="2">
    <source>
        <dbReference type="EMBL" id="QDZ02503.1"/>
    </source>
</evidence>
<keyword evidence="3" id="KW-1185">Reference proteome</keyword>